<dbReference type="Gene3D" id="3.20.20.80">
    <property type="entry name" value="Glycosidases"/>
    <property type="match status" value="1"/>
</dbReference>
<dbReference type="GO" id="GO:0005975">
    <property type="term" value="P:carbohydrate metabolic process"/>
    <property type="evidence" value="ECO:0007669"/>
    <property type="project" value="InterPro"/>
</dbReference>
<dbReference type="PANTHER" id="PTHR46066:SF2">
    <property type="entry name" value="CHITINASE DOMAIN-CONTAINING PROTEIN 1"/>
    <property type="match status" value="1"/>
</dbReference>
<dbReference type="Proteomes" id="UP000886741">
    <property type="component" value="Unassembled WGS sequence"/>
</dbReference>
<sequence length="517" mass="56166">MHHMYIFRTAAALLCAAVLAAPAQARVSLSYINGPGSAAAVSSTQGALNQVSPAWLELNPDGSLRLTGASRSFVEEMHRQDMAVLPFLSNHWDRALGQAALDNREGLTDQLAQLVRDYDLDGISLDMENMTKEHADEYTDMVRLLRQKLPKGKQIAVAVAANPRNFITGWHASYDYAGLAEWADYLMLMTYDEHYRGGEAGPVASVDFVEQSIRYALEQVPAEQLVLGVAFYGRIWGTDNVDVQGVGIREVQLSQLMEQYGTGTAYDETAAATVSTLVIPETASVSVAGVPLTAGEYTVWHSGEQGRKEILKLVEEYDLLGAGSWSLGQETADTWNYYNLWLHGAYFDDLVGHWSRNEVAQAVHEGWVRGVDESRFAPESILTRAQTAALLNRLLDLPAGTASFTDTDGHWAESDIAAAAAAGLVEGRGEGIFAPDAPVTRQELALMLYRAAGSPKTDSDALRDYRDGESVSDWAKSAMAWAVEQGILTGSGGKLLPRTGTTRAQAVTLLARYAETL</sequence>
<dbReference type="EMBL" id="DVJJ01000173">
    <property type="protein sequence ID" value="HIS65903.1"/>
    <property type="molecule type" value="Genomic_DNA"/>
</dbReference>
<protein>
    <submittedName>
        <fullName evidence="5">S-layer homology domain-containing protein</fullName>
    </submittedName>
</protein>
<comment type="caution">
    <text evidence="5">The sequence shown here is derived from an EMBL/GenBank/DDBJ whole genome shotgun (WGS) entry which is preliminary data.</text>
</comment>
<dbReference type="Pfam" id="PF00395">
    <property type="entry name" value="SLH"/>
    <property type="match status" value="3"/>
</dbReference>
<dbReference type="InterPro" id="IPR001223">
    <property type="entry name" value="Glyco_hydro18_cat"/>
</dbReference>
<dbReference type="InterPro" id="IPR011583">
    <property type="entry name" value="Chitinase_II/V-like_cat"/>
</dbReference>
<evidence type="ECO:0000313" key="5">
    <source>
        <dbReference type="EMBL" id="HIS65903.1"/>
    </source>
</evidence>
<feature type="domain" description="GH18" evidence="4">
    <location>
        <begin position="26"/>
        <end position="353"/>
    </location>
</feature>
<dbReference type="Gene3D" id="3.10.50.10">
    <property type="match status" value="1"/>
</dbReference>
<evidence type="ECO:0000259" key="4">
    <source>
        <dbReference type="PROSITE" id="PS51910"/>
    </source>
</evidence>
<evidence type="ECO:0000256" key="2">
    <source>
        <dbReference type="SAM" id="SignalP"/>
    </source>
</evidence>
<reference evidence="5" key="2">
    <citation type="journal article" date="2021" name="PeerJ">
        <title>Extensive microbial diversity within the chicken gut microbiome revealed by metagenomics and culture.</title>
        <authorList>
            <person name="Gilroy R."/>
            <person name="Ravi A."/>
            <person name="Getino M."/>
            <person name="Pursley I."/>
            <person name="Horton D.L."/>
            <person name="Alikhan N.F."/>
            <person name="Baker D."/>
            <person name="Gharbi K."/>
            <person name="Hall N."/>
            <person name="Watson M."/>
            <person name="Adriaenssens E.M."/>
            <person name="Foster-Nyarko E."/>
            <person name="Jarju S."/>
            <person name="Secka A."/>
            <person name="Antonio M."/>
            <person name="Oren A."/>
            <person name="Chaudhuri R.R."/>
            <person name="La Ragione R."/>
            <person name="Hildebrand F."/>
            <person name="Pallen M.J."/>
        </authorList>
    </citation>
    <scope>NUCLEOTIDE SEQUENCE</scope>
    <source>
        <strain evidence="5">ChiBcec16-1751</strain>
    </source>
</reference>
<accession>A0A9D1JUL9</accession>
<dbReference type="PROSITE" id="PS51272">
    <property type="entry name" value="SLH"/>
    <property type="match status" value="3"/>
</dbReference>
<feature type="signal peptide" evidence="2">
    <location>
        <begin position="1"/>
        <end position="25"/>
    </location>
</feature>
<dbReference type="PROSITE" id="PS51910">
    <property type="entry name" value="GH18_2"/>
    <property type="match status" value="1"/>
</dbReference>
<reference evidence="5" key="1">
    <citation type="submission" date="2020-10" db="EMBL/GenBank/DDBJ databases">
        <authorList>
            <person name="Gilroy R."/>
        </authorList>
    </citation>
    <scope>NUCLEOTIDE SEQUENCE</scope>
    <source>
        <strain evidence="5">ChiBcec16-1751</strain>
    </source>
</reference>
<dbReference type="AlphaFoldDB" id="A0A9D1JUL9"/>
<evidence type="ECO:0000313" key="6">
    <source>
        <dbReference type="Proteomes" id="UP000886741"/>
    </source>
</evidence>
<evidence type="ECO:0000259" key="3">
    <source>
        <dbReference type="PROSITE" id="PS51272"/>
    </source>
</evidence>
<gene>
    <name evidence="5" type="ORF">IAA83_11160</name>
</gene>
<organism evidence="5 6">
    <name type="scientific">Candidatus Avoscillospira avistercoris</name>
    <dbReference type="NCBI Taxonomy" id="2840707"/>
    <lineage>
        <taxon>Bacteria</taxon>
        <taxon>Bacillati</taxon>
        <taxon>Bacillota</taxon>
        <taxon>Clostridia</taxon>
        <taxon>Eubacteriales</taxon>
        <taxon>Oscillospiraceae</taxon>
        <taxon>Oscillospiraceae incertae sedis</taxon>
        <taxon>Candidatus Avoscillospira</taxon>
    </lineage>
</organism>
<dbReference type="InterPro" id="IPR001119">
    <property type="entry name" value="SLH_dom"/>
</dbReference>
<dbReference type="GO" id="GO:0008061">
    <property type="term" value="F:chitin binding"/>
    <property type="evidence" value="ECO:0007669"/>
    <property type="project" value="InterPro"/>
</dbReference>
<name>A0A9D1JUL9_9FIRM</name>
<dbReference type="Pfam" id="PF00704">
    <property type="entry name" value="Glyco_hydro_18"/>
    <property type="match status" value="1"/>
</dbReference>
<dbReference type="SMART" id="SM00636">
    <property type="entry name" value="Glyco_18"/>
    <property type="match status" value="1"/>
</dbReference>
<dbReference type="InterPro" id="IPR017853">
    <property type="entry name" value="GH"/>
</dbReference>
<dbReference type="SUPFAM" id="SSF51445">
    <property type="entry name" value="(Trans)glycosidases"/>
    <property type="match status" value="1"/>
</dbReference>
<feature type="domain" description="SLH" evidence="3">
    <location>
        <begin position="342"/>
        <end position="398"/>
    </location>
</feature>
<dbReference type="PANTHER" id="PTHR46066">
    <property type="entry name" value="CHITINASE DOMAIN-CONTAINING PROTEIN 1 FAMILY MEMBER"/>
    <property type="match status" value="1"/>
</dbReference>
<keyword evidence="2" id="KW-0732">Signal</keyword>
<keyword evidence="1" id="KW-0677">Repeat</keyword>
<proteinExistence type="predicted"/>
<feature type="domain" description="SLH" evidence="3">
    <location>
        <begin position="463"/>
        <end position="517"/>
    </location>
</feature>
<dbReference type="InterPro" id="IPR029070">
    <property type="entry name" value="Chitinase_insertion_sf"/>
</dbReference>
<evidence type="ECO:0000256" key="1">
    <source>
        <dbReference type="ARBA" id="ARBA00022737"/>
    </source>
</evidence>
<feature type="chain" id="PRO_5038701395" evidence="2">
    <location>
        <begin position="26"/>
        <end position="517"/>
    </location>
</feature>
<feature type="domain" description="SLH" evidence="3">
    <location>
        <begin position="399"/>
        <end position="462"/>
    </location>
</feature>